<dbReference type="OrthoDB" id="2446582at2759"/>
<keyword evidence="1" id="KW-0238">DNA-binding</keyword>
<evidence type="ECO:0000313" key="3">
    <source>
        <dbReference type="EMBL" id="CAB5383753.1"/>
    </source>
</evidence>
<dbReference type="AlphaFoldDB" id="A0A915ZNT7"/>
<dbReference type="VEuPathDB" id="FungiDB:RhiirFUN_024942"/>
<dbReference type="GO" id="GO:0003677">
    <property type="term" value="F:DNA binding"/>
    <property type="evidence" value="ECO:0007669"/>
    <property type="project" value="UniProtKB-KW"/>
</dbReference>
<dbReference type="GO" id="GO:0005634">
    <property type="term" value="C:nucleus"/>
    <property type="evidence" value="ECO:0007669"/>
    <property type="project" value="TreeGrafter"/>
</dbReference>
<dbReference type="SMART" id="SM00674">
    <property type="entry name" value="CENPB"/>
    <property type="match status" value="1"/>
</dbReference>
<dbReference type="PANTHER" id="PTHR19303">
    <property type="entry name" value="TRANSPOSON"/>
    <property type="match status" value="1"/>
</dbReference>
<dbReference type="InterPro" id="IPR050863">
    <property type="entry name" value="CenT-Element_Derived"/>
</dbReference>
<dbReference type="PROSITE" id="PS51253">
    <property type="entry name" value="HTH_CENPB"/>
    <property type="match status" value="1"/>
</dbReference>
<dbReference type="InterPro" id="IPR006600">
    <property type="entry name" value="HTH_CenpB_DNA-bd_dom"/>
</dbReference>
<dbReference type="PANTHER" id="PTHR19303:SF73">
    <property type="entry name" value="PROTEIN PDC2"/>
    <property type="match status" value="1"/>
</dbReference>
<protein>
    <recommendedName>
        <fullName evidence="2">HTH CENPB-type domain-containing protein</fullName>
    </recommendedName>
</protein>
<name>A0A915ZNT7_9GLOM</name>
<proteinExistence type="predicted"/>
<organism evidence="3 4">
    <name type="scientific">Rhizophagus irregularis</name>
    <dbReference type="NCBI Taxonomy" id="588596"/>
    <lineage>
        <taxon>Eukaryota</taxon>
        <taxon>Fungi</taxon>
        <taxon>Fungi incertae sedis</taxon>
        <taxon>Mucoromycota</taxon>
        <taxon>Glomeromycotina</taxon>
        <taxon>Glomeromycetes</taxon>
        <taxon>Glomerales</taxon>
        <taxon>Glomeraceae</taxon>
        <taxon>Rhizophagus</taxon>
    </lineage>
</organism>
<gene>
    <name evidence="3" type="ORF">CHRIB12_LOCUS18566</name>
</gene>
<evidence type="ECO:0000256" key="1">
    <source>
        <dbReference type="ARBA" id="ARBA00023125"/>
    </source>
</evidence>
<dbReference type="EMBL" id="CAGKOT010000049">
    <property type="protein sequence ID" value="CAB5383753.1"/>
    <property type="molecule type" value="Genomic_DNA"/>
</dbReference>
<dbReference type="InterPro" id="IPR004875">
    <property type="entry name" value="DDE_SF_endonuclease_dom"/>
</dbReference>
<evidence type="ECO:0000259" key="2">
    <source>
        <dbReference type="PROSITE" id="PS51253"/>
    </source>
</evidence>
<sequence length="496" mass="57348">MPPKKKITLTDNQKEKRLSTEIIQPNQKRHKPVTYPELEVALKEFVLNYQHRAILSDAILIEKAKLIAEGLGISENKLQFSNGWLQGFKRRNGIRQQKLQGEAASADQTAILEALPILREKCANYSPERIYNMDEMGLFYRLEPDRTLATRRISGRKKNKERLSIALCANADGSHKLPPLIIGKYANPRCFKNINIRNLSMTYRNNNKAWMLTTLFQDWLRDFDRQVGQKHRGQRVLLLLDNCSSHKIEGLNLLNVDVHFLPPNTTLKIQPMDSGIIMSFKKHYRYYHIHWILEQIEAGQYIQDLKMSVLQAIQYIIQGWNEVTTETISNCWNHTKILSNTDCLDDIEADNIGVENHIETDDTEADDLVLNEISRMLEIINLPNSMGAKEFLNIPEENIVYEVPEDITEFIEIFKKQSEENTNDLNDLDEIDDSTEVVTVGTNVALKSLNTVHTYLLQQENSNEQIKLVNTIENLLGKNKHKPLYINTLFDTCFHY</sequence>
<accession>A0A915ZNT7</accession>
<feature type="domain" description="HTH CENPB-type" evidence="2">
    <location>
        <begin position="26"/>
        <end position="98"/>
    </location>
</feature>
<comment type="caution">
    <text evidence="3">The sequence shown here is derived from an EMBL/GenBank/DDBJ whole genome shotgun (WGS) entry which is preliminary data.</text>
</comment>
<dbReference type="Pfam" id="PF03221">
    <property type="entry name" value="HTH_Tnp_Tc5"/>
    <property type="match status" value="1"/>
</dbReference>
<dbReference type="Proteomes" id="UP000684084">
    <property type="component" value="Unassembled WGS sequence"/>
</dbReference>
<dbReference type="Pfam" id="PF03184">
    <property type="entry name" value="DDE_1"/>
    <property type="match status" value="1"/>
</dbReference>
<reference evidence="3" key="1">
    <citation type="submission" date="2020-05" db="EMBL/GenBank/DDBJ databases">
        <authorList>
            <person name="Rincon C."/>
            <person name="Sanders R I."/>
            <person name="Robbins C."/>
            <person name="Chaturvedi A."/>
        </authorList>
    </citation>
    <scope>NUCLEOTIDE SEQUENCE</scope>
    <source>
        <strain evidence="3">CHB12</strain>
    </source>
</reference>
<evidence type="ECO:0000313" key="4">
    <source>
        <dbReference type="Proteomes" id="UP000684084"/>
    </source>
</evidence>